<evidence type="ECO:0000313" key="2">
    <source>
        <dbReference type="Proteomes" id="UP000326565"/>
    </source>
</evidence>
<dbReference type="EMBL" id="ML732339">
    <property type="protein sequence ID" value="KAB8069477.1"/>
    <property type="molecule type" value="Genomic_DNA"/>
</dbReference>
<dbReference type="OrthoDB" id="4493540at2759"/>
<gene>
    <name evidence="1" type="ORF">BDV29DRAFT_182649</name>
</gene>
<organism evidence="1 2">
    <name type="scientific">Aspergillus leporis</name>
    <dbReference type="NCBI Taxonomy" id="41062"/>
    <lineage>
        <taxon>Eukaryota</taxon>
        <taxon>Fungi</taxon>
        <taxon>Dikarya</taxon>
        <taxon>Ascomycota</taxon>
        <taxon>Pezizomycotina</taxon>
        <taxon>Eurotiomycetes</taxon>
        <taxon>Eurotiomycetidae</taxon>
        <taxon>Eurotiales</taxon>
        <taxon>Aspergillaceae</taxon>
        <taxon>Aspergillus</taxon>
        <taxon>Aspergillus subgen. Circumdati</taxon>
    </lineage>
</organism>
<reference evidence="1 2" key="1">
    <citation type="submission" date="2019-04" db="EMBL/GenBank/DDBJ databases">
        <title>Friends and foes A comparative genomics study of 23 Aspergillus species from section Flavi.</title>
        <authorList>
            <consortium name="DOE Joint Genome Institute"/>
            <person name="Kjaerbolling I."/>
            <person name="Vesth T."/>
            <person name="Frisvad J.C."/>
            <person name="Nybo J.L."/>
            <person name="Theobald S."/>
            <person name="Kildgaard S."/>
            <person name="Isbrandt T."/>
            <person name="Kuo A."/>
            <person name="Sato A."/>
            <person name="Lyhne E.K."/>
            <person name="Kogle M.E."/>
            <person name="Wiebenga A."/>
            <person name="Kun R.S."/>
            <person name="Lubbers R.J."/>
            <person name="Makela M.R."/>
            <person name="Barry K."/>
            <person name="Chovatia M."/>
            <person name="Clum A."/>
            <person name="Daum C."/>
            <person name="Haridas S."/>
            <person name="He G."/>
            <person name="LaButti K."/>
            <person name="Lipzen A."/>
            <person name="Mondo S."/>
            <person name="Riley R."/>
            <person name="Salamov A."/>
            <person name="Simmons B.A."/>
            <person name="Magnuson J.K."/>
            <person name="Henrissat B."/>
            <person name="Mortensen U.H."/>
            <person name="Larsen T.O."/>
            <person name="Devries R.P."/>
            <person name="Grigoriev I.V."/>
            <person name="Machida M."/>
            <person name="Baker S.E."/>
            <person name="Andersen M.R."/>
        </authorList>
    </citation>
    <scope>NUCLEOTIDE SEQUENCE [LARGE SCALE GENOMIC DNA]</scope>
    <source>
        <strain evidence="1 2">CBS 151.66</strain>
    </source>
</reference>
<sequence length="135" mass="16009">MGAKRVILRLRESDFPEVSYAGLLKCVESFLAFSGRSVDELARDEHFFHVQPPNPQIPQRDPRFHIIIDMEKKNHSGSLPKDFPHEIYRVSRYDNEMKVIPFKNRKEHDSFIHKMRPFTDEFYPWGHQPEKSITA</sequence>
<keyword evidence="2" id="KW-1185">Reference proteome</keyword>
<accession>A0A5N5WP41</accession>
<evidence type="ECO:0000313" key="1">
    <source>
        <dbReference type="EMBL" id="KAB8069477.1"/>
    </source>
</evidence>
<dbReference type="AlphaFoldDB" id="A0A5N5WP41"/>
<proteinExistence type="predicted"/>
<name>A0A5N5WP41_9EURO</name>
<protein>
    <submittedName>
        <fullName evidence="1">Uncharacterized protein</fullName>
    </submittedName>
</protein>
<dbReference type="Proteomes" id="UP000326565">
    <property type="component" value="Unassembled WGS sequence"/>
</dbReference>